<feature type="signal peptide" evidence="2">
    <location>
        <begin position="1"/>
        <end position="26"/>
    </location>
</feature>
<keyword evidence="4" id="KW-1185">Reference proteome</keyword>
<gene>
    <name evidence="3" type="ORF">AAEJ74_01595</name>
</gene>
<dbReference type="InterPro" id="IPR012899">
    <property type="entry name" value="LTXXQ"/>
</dbReference>
<reference evidence="3 4" key="1">
    <citation type="journal article" date="2024" name="Front. Microbiol.">
        <title>Transcriptomic insights into the dominance of two phototrophs throughout the water column of a tropical hypersaline-alkaline crater lake (Dziani Dzaha, Mayotte).</title>
        <authorList>
            <person name="Duperron S."/>
            <person name="Halary S."/>
            <person name="Bouly J.-P."/>
            <person name="Roussel T."/>
            <person name="Hugoni M."/>
            <person name="Bruto M."/>
            <person name="Oger P."/>
            <person name="Duval C."/>
            <person name="Woo A."/>
            <person name="Jezequiel D."/>
            <person name="Ader M."/>
            <person name="Leboulanger C."/>
            <person name="Agogue H."/>
            <person name="Grossi V."/>
            <person name="Trousselier M."/>
            <person name="Bernard C."/>
        </authorList>
    </citation>
    <scope>NUCLEOTIDE SEQUENCE [LARGE SCALE GENOMIC DNA]</scope>
    <source>
        <strain evidence="3 4">PMC 851.14</strain>
    </source>
</reference>
<feature type="compositionally biased region" description="Polar residues" evidence="1">
    <location>
        <begin position="64"/>
        <end position="82"/>
    </location>
</feature>
<evidence type="ECO:0000256" key="1">
    <source>
        <dbReference type="SAM" id="MobiDB-lite"/>
    </source>
</evidence>
<dbReference type="Gene3D" id="1.20.120.1490">
    <property type="match status" value="1"/>
</dbReference>
<feature type="region of interest" description="Disordered" evidence="1">
    <location>
        <begin position="51"/>
        <end position="165"/>
    </location>
</feature>
<keyword evidence="2" id="KW-0732">Signal</keyword>
<dbReference type="RefSeq" id="WP_006624906.1">
    <property type="nucleotide sequence ID" value="NZ_JBBWYZ010000001.1"/>
</dbReference>
<evidence type="ECO:0000256" key="2">
    <source>
        <dbReference type="SAM" id="SignalP"/>
    </source>
</evidence>
<feature type="compositionally biased region" description="Gly residues" evidence="1">
    <location>
        <begin position="132"/>
        <end position="156"/>
    </location>
</feature>
<protein>
    <submittedName>
        <fullName evidence="3">Spy/CpxP family protein refolding chaperone</fullName>
    </submittedName>
</protein>
<evidence type="ECO:0000313" key="3">
    <source>
        <dbReference type="EMBL" id="MEK9510429.1"/>
    </source>
</evidence>
<feature type="compositionally biased region" description="Basic and acidic residues" evidence="1">
    <location>
        <begin position="51"/>
        <end position="63"/>
    </location>
</feature>
<dbReference type="Proteomes" id="UP001387447">
    <property type="component" value="Unassembled WGS sequence"/>
</dbReference>
<feature type="chain" id="PRO_5045215963" evidence="2">
    <location>
        <begin position="27"/>
        <end position="165"/>
    </location>
</feature>
<proteinExistence type="predicted"/>
<accession>A0ABU9EGB4</accession>
<comment type="caution">
    <text evidence="3">The sequence shown here is derived from an EMBL/GenBank/DDBJ whole genome shotgun (WGS) entry which is preliminary data.</text>
</comment>
<name>A0ABU9EGB4_LIMFS</name>
<organism evidence="3 4">
    <name type="scientific">Limnospira fusiformis PMC 851.14</name>
    <dbReference type="NCBI Taxonomy" id="2219512"/>
    <lineage>
        <taxon>Bacteria</taxon>
        <taxon>Bacillati</taxon>
        <taxon>Cyanobacteriota</taxon>
        <taxon>Cyanophyceae</taxon>
        <taxon>Oscillatoriophycideae</taxon>
        <taxon>Oscillatoriales</taxon>
        <taxon>Sirenicapillariaceae</taxon>
        <taxon>Limnospira</taxon>
    </lineage>
</organism>
<feature type="compositionally biased region" description="Basic and acidic residues" evidence="1">
    <location>
        <begin position="100"/>
        <end position="114"/>
    </location>
</feature>
<dbReference type="EMBL" id="JBBWYZ010000001">
    <property type="protein sequence ID" value="MEK9510429.1"/>
    <property type="molecule type" value="Genomic_DNA"/>
</dbReference>
<dbReference type="Pfam" id="PF07813">
    <property type="entry name" value="LTXXQ"/>
    <property type="match status" value="1"/>
</dbReference>
<evidence type="ECO:0000313" key="4">
    <source>
        <dbReference type="Proteomes" id="UP001387447"/>
    </source>
</evidence>
<sequence length="165" mass="18187">MNMQRLFSLMAATALIVPITTTAAFAGPRKGQCFDSLNLTPQQQEMMQAIRDRAATSSERQRQELQASREQMRSLQQSNASPEQLRQQRQRIQELSRALSDQRFDTMLEMREVLTPEQRSQLQERMGERQGRGPGPGGGPGNGRGPGGGPGNGRGPGRVVPSSVR</sequence>